<dbReference type="Gene3D" id="3.30.2310.20">
    <property type="entry name" value="RelE-like"/>
    <property type="match status" value="1"/>
</dbReference>
<sequence length="99" mass="12032">MGYNLHYFDEVKFEIQEAKNWYKGKKIGLEKRFAQEVKRALVRVQNNPKGYEIKYKKIRSAFTDVFPYAIHFFIDDEYKRIVIVAILHQNRNPKLHQNR</sequence>
<dbReference type="RefSeq" id="WP_136874479.1">
    <property type="nucleotide sequence ID" value="NZ_SWBO01000002.1"/>
</dbReference>
<evidence type="ECO:0008006" key="4">
    <source>
        <dbReference type="Google" id="ProtNLM"/>
    </source>
</evidence>
<dbReference type="Proteomes" id="UP000310477">
    <property type="component" value="Unassembled WGS sequence"/>
</dbReference>
<evidence type="ECO:0000256" key="1">
    <source>
        <dbReference type="ARBA" id="ARBA00022649"/>
    </source>
</evidence>
<gene>
    <name evidence="2" type="ORF">FA045_03355</name>
</gene>
<evidence type="ECO:0000313" key="2">
    <source>
        <dbReference type="EMBL" id="TKC02332.1"/>
    </source>
</evidence>
<proteinExistence type="predicted"/>
<name>A0A4U1C7N8_9SPHI</name>
<dbReference type="EMBL" id="SWBO01000002">
    <property type="protein sequence ID" value="TKC02332.1"/>
    <property type="molecule type" value="Genomic_DNA"/>
</dbReference>
<reference evidence="2 3" key="1">
    <citation type="submission" date="2019-04" db="EMBL/GenBank/DDBJ databases">
        <title>Pedobacter sp. AR-2-6 sp. nov., isolated from Arctic soil.</title>
        <authorList>
            <person name="Dahal R.H."/>
            <person name="Kim D.-U."/>
        </authorList>
    </citation>
    <scope>NUCLEOTIDE SEQUENCE [LARGE SCALE GENOMIC DNA]</scope>
    <source>
        <strain evidence="2 3">AR-2-6</strain>
    </source>
</reference>
<comment type="caution">
    <text evidence="2">The sequence shown here is derived from an EMBL/GenBank/DDBJ whole genome shotgun (WGS) entry which is preliminary data.</text>
</comment>
<evidence type="ECO:0000313" key="3">
    <source>
        <dbReference type="Proteomes" id="UP000310477"/>
    </source>
</evidence>
<dbReference type="InterPro" id="IPR007712">
    <property type="entry name" value="RelE/ParE_toxin"/>
</dbReference>
<keyword evidence="1" id="KW-1277">Toxin-antitoxin system</keyword>
<dbReference type="AlphaFoldDB" id="A0A4U1C7N8"/>
<dbReference type="InterPro" id="IPR035093">
    <property type="entry name" value="RelE/ParE_toxin_dom_sf"/>
</dbReference>
<keyword evidence="3" id="KW-1185">Reference proteome</keyword>
<dbReference type="Pfam" id="PF05016">
    <property type="entry name" value="ParE_toxin"/>
    <property type="match status" value="1"/>
</dbReference>
<accession>A0A4U1C7N8</accession>
<protein>
    <recommendedName>
        <fullName evidence="4">Type II toxin-antitoxin system RelE/ParE family toxin</fullName>
    </recommendedName>
</protein>
<organism evidence="2 3">
    <name type="scientific">Pedobacter cryotolerans</name>
    <dbReference type="NCBI Taxonomy" id="2571270"/>
    <lineage>
        <taxon>Bacteria</taxon>
        <taxon>Pseudomonadati</taxon>
        <taxon>Bacteroidota</taxon>
        <taxon>Sphingobacteriia</taxon>
        <taxon>Sphingobacteriales</taxon>
        <taxon>Sphingobacteriaceae</taxon>
        <taxon>Pedobacter</taxon>
    </lineage>
</organism>
<dbReference type="OrthoDB" id="595476at2"/>